<evidence type="ECO:0008006" key="8">
    <source>
        <dbReference type="Google" id="ProtNLM"/>
    </source>
</evidence>
<dbReference type="PROSITE" id="PS51061">
    <property type="entry name" value="R3H"/>
    <property type="match status" value="1"/>
</dbReference>
<feature type="domain" description="RRM" evidence="4">
    <location>
        <begin position="290"/>
        <end position="368"/>
    </location>
</feature>
<dbReference type="Proteomes" id="UP001498771">
    <property type="component" value="Unassembled WGS sequence"/>
</dbReference>
<evidence type="ECO:0000259" key="4">
    <source>
        <dbReference type="PROSITE" id="PS50102"/>
    </source>
</evidence>
<feature type="compositionally biased region" description="Low complexity" evidence="3">
    <location>
        <begin position="69"/>
        <end position="88"/>
    </location>
</feature>
<dbReference type="InterPro" id="IPR034186">
    <property type="entry name" value="PIN4-like_RRM"/>
</dbReference>
<feature type="region of interest" description="Disordered" evidence="3">
    <location>
        <begin position="519"/>
        <end position="538"/>
    </location>
</feature>
<dbReference type="InterPro" id="IPR036867">
    <property type="entry name" value="R3H_dom_sf"/>
</dbReference>
<dbReference type="PANTHER" id="PTHR23003">
    <property type="entry name" value="RNA RECOGNITION MOTIF RRM DOMAIN CONTAINING PROTEIN"/>
    <property type="match status" value="1"/>
</dbReference>
<dbReference type="InterPro" id="IPR035979">
    <property type="entry name" value="RBD_domain_sf"/>
</dbReference>
<sequence length="607" mass="65671">MANASSTVSASASSGPANTPMQLSASQHSQTSPVAAPSQLGTQGFQSQTQAALPQSSFMQWYDSIDSTNSSNSAGSTLTNSSSTASSLQQPYGINPSMQMANARQHHLRRAQSRYFEPARGQPETVGLDGLAGAISGMSISSGRHPLLAQPSFDQSVDAPIDDFSLLPGEQSTRFDPLGRGGPQLIQQPSSEYVWKQEYLAQPRMPFLSNGTYSIPSSAGAQSPSKSEQSLFSETNVEFSTSPQNYTSTLNSNGSNAQPNSYNTPASNATTSSSAPTTSAALPEDDLIPTAIVIKNIPFAVKKEQLLDTMMSLGLTLPYAFNYHFDQGVFRGLAFANFATAEDTASVIKVLNGHEISGRKLRVEYKKMLPAADRERIEREKRSKRGQLEEQHRSSYSQLPKMASTLSMNSLTAVDSASSGGMSSTTAAGSSPASSDLDLNDPETLMMYSEILLFRDDHSRDELIFGADLSPVQRRNVAMLANGMGLNHTVRGTNDGREIVIRRRTSPAQAPFAQAMLAKQKQQQQQQQQQQQKLHYRAPPAGTRQTLFDSAARNEFLGLNEPHNLRGTRSYADIQSTVRYSGPTLHPVSSNGNMQHSMMYGGYRPGP</sequence>
<dbReference type="CDD" id="cd12253">
    <property type="entry name" value="RRM_PIN4_like"/>
    <property type="match status" value="1"/>
</dbReference>
<dbReference type="Gene3D" id="3.30.70.330">
    <property type="match status" value="1"/>
</dbReference>
<evidence type="ECO:0000256" key="2">
    <source>
        <dbReference type="PROSITE-ProRule" id="PRU00176"/>
    </source>
</evidence>
<feature type="region of interest" description="Disordered" evidence="3">
    <location>
        <begin position="584"/>
        <end position="607"/>
    </location>
</feature>
<dbReference type="Pfam" id="PF00076">
    <property type="entry name" value="RRM_1"/>
    <property type="match status" value="1"/>
</dbReference>
<dbReference type="SMART" id="SM00360">
    <property type="entry name" value="RRM"/>
    <property type="match status" value="1"/>
</dbReference>
<feature type="region of interest" description="Disordered" evidence="3">
    <location>
        <begin position="69"/>
        <end position="95"/>
    </location>
</feature>
<name>A0ABR1FCD4_9ASCO</name>
<evidence type="ECO:0000313" key="6">
    <source>
        <dbReference type="EMBL" id="KAK7207517.1"/>
    </source>
</evidence>
<evidence type="ECO:0000259" key="5">
    <source>
        <dbReference type="PROSITE" id="PS51061"/>
    </source>
</evidence>
<feature type="compositionally biased region" description="Polar residues" evidence="3">
    <location>
        <begin position="216"/>
        <end position="262"/>
    </location>
</feature>
<accession>A0ABR1FCD4</accession>
<feature type="compositionally biased region" description="Low complexity" evidence="3">
    <location>
        <begin position="263"/>
        <end position="281"/>
    </location>
</feature>
<feature type="compositionally biased region" description="Polar residues" evidence="3">
    <location>
        <begin position="19"/>
        <end position="49"/>
    </location>
</feature>
<dbReference type="GeneID" id="90035391"/>
<keyword evidence="7" id="KW-1185">Reference proteome</keyword>
<proteinExistence type="predicted"/>
<dbReference type="EMBL" id="JBBJBU010000001">
    <property type="protein sequence ID" value="KAK7207517.1"/>
    <property type="molecule type" value="Genomic_DNA"/>
</dbReference>
<gene>
    <name evidence="6" type="ORF">BZA70DRAFT_17380</name>
</gene>
<feature type="compositionally biased region" description="Polar residues" evidence="3">
    <location>
        <begin position="587"/>
        <end position="596"/>
    </location>
</feature>
<feature type="domain" description="R3H" evidence="5">
    <location>
        <begin position="441"/>
        <end position="505"/>
    </location>
</feature>
<evidence type="ECO:0000313" key="7">
    <source>
        <dbReference type="Proteomes" id="UP001498771"/>
    </source>
</evidence>
<reference evidence="6 7" key="1">
    <citation type="submission" date="2024-03" db="EMBL/GenBank/DDBJ databases">
        <title>Genome-scale model development and genomic sequencing of the oleaginous clade Lipomyces.</title>
        <authorList>
            <consortium name="Lawrence Berkeley National Laboratory"/>
            <person name="Czajka J.J."/>
            <person name="Han Y."/>
            <person name="Kim J."/>
            <person name="Mondo S.J."/>
            <person name="Hofstad B.A."/>
            <person name="Robles A."/>
            <person name="Haridas S."/>
            <person name="Riley R."/>
            <person name="LaButti K."/>
            <person name="Pangilinan J."/>
            <person name="Andreopoulos W."/>
            <person name="Lipzen A."/>
            <person name="Yan J."/>
            <person name="Wang M."/>
            <person name="Ng V."/>
            <person name="Grigoriev I.V."/>
            <person name="Spatafora J.W."/>
            <person name="Magnuson J.K."/>
            <person name="Baker S.E."/>
            <person name="Pomraning K.R."/>
        </authorList>
    </citation>
    <scope>NUCLEOTIDE SEQUENCE [LARGE SCALE GENOMIC DNA]</scope>
    <source>
        <strain evidence="6 7">Phaff 52-87</strain>
    </source>
</reference>
<dbReference type="PROSITE" id="PS50102">
    <property type="entry name" value="RRM"/>
    <property type="match status" value="1"/>
</dbReference>
<feature type="region of interest" description="Disordered" evidence="3">
    <location>
        <begin position="1"/>
        <end position="49"/>
    </location>
</feature>
<feature type="region of interest" description="Disordered" evidence="3">
    <location>
        <begin position="216"/>
        <end position="281"/>
    </location>
</feature>
<dbReference type="InterPro" id="IPR000504">
    <property type="entry name" value="RRM_dom"/>
</dbReference>
<feature type="compositionally biased region" description="Low complexity" evidence="3">
    <location>
        <begin position="1"/>
        <end position="17"/>
    </location>
</feature>
<dbReference type="Gene3D" id="3.30.1370.50">
    <property type="entry name" value="R3H-like domain"/>
    <property type="match status" value="1"/>
</dbReference>
<comment type="caution">
    <text evidence="6">The sequence shown here is derived from an EMBL/GenBank/DDBJ whole genome shotgun (WGS) entry which is preliminary data.</text>
</comment>
<dbReference type="InterPro" id="IPR001374">
    <property type="entry name" value="R3H_dom"/>
</dbReference>
<organism evidence="6 7">
    <name type="scientific">Myxozyma melibiosi</name>
    <dbReference type="NCBI Taxonomy" id="54550"/>
    <lineage>
        <taxon>Eukaryota</taxon>
        <taxon>Fungi</taxon>
        <taxon>Dikarya</taxon>
        <taxon>Ascomycota</taxon>
        <taxon>Saccharomycotina</taxon>
        <taxon>Lipomycetes</taxon>
        <taxon>Lipomycetales</taxon>
        <taxon>Lipomycetaceae</taxon>
        <taxon>Myxozyma</taxon>
    </lineage>
</organism>
<dbReference type="SUPFAM" id="SSF54928">
    <property type="entry name" value="RNA-binding domain, RBD"/>
    <property type="match status" value="1"/>
</dbReference>
<feature type="compositionally biased region" description="Basic and acidic residues" evidence="3">
    <location>
        <begin position="374"/>
        <end position="393"/>
    </location>
</feature>
<feature type="region of interest" description="Disordered" evidence="3">
    <location>
        <begin position="374"/>
        <end position="401"/>
    </location>
</feature>
<dbReference type="RefSeq" id="XP_064770550.1">
    <property type="nucleotide sequence ID" value="XM_064909879.1"/>
</dbReference>
<dbReference type="PANTHER" id="PTHR23003:SF17">
    <property type="entry name" value="RNA-BINDING PROTEIN PIN4"/>
    <property type="match status" value="1"/>
</dbReference>
<evidence type="ECO:0000256" key="1">
    <source>
        <dbReference type="ARBA" id="ARBA00022884"/>
    </source>
</evidence>
<keyword evidence="1 2" id="KW-0694">RNA-binding</keyword>
<evidence type="ECO:0000256" key="3">
    <source>
        <dbReference type="SAM" id="MobiDB-lite"/>
    </source>
</evidence>
<feature type="region of interest" description="Disordered" evidence="3">
    <location>
        <begin position="414"/>
        <end position="439"/>
    </location>
</feature>
<dbReference type="InterPro" id="IPR012677">
    <property type="entry name" value="Nucleotide-bd_a/b_plait_sf"/>
</dbReference>
<protein>
    <recommendedName>
        <fullName evidence="8">RRM domain-containing protein</fullName>
    </recommendedName>
</protein>
<dbReference type="InterPro" id="IPR050374">
    <property type="entry name" value="RRT5_SRSF_SR"/>
</dbReference>
<feature type="compositionally biased region" description="Low complexity" evidence="3">
    <location>
        <begin position="416"/>
        <end position="435"/>
    </location>
</feature>
<feature type="compositionally biased region" description="Low complexity" evidence="3">
    <location>
        <begin position="519"/>
        <end position="533"/>
    </location>
</feature>